<accession>A0A2T9XZF7</accession>
<evidence type="ECO:0000313" key="3">
    <source>
        <dbReference type="EMBL" id="PVU85457.1"/>
    </source>
</evidence>
<dbReference type="PANTHER" id="PTHR28041">
    <property type="entry name" value="54S RIBOSOMAL PROTEIN L25, MITOCHONDRIAL"/>
    <property type="match status" value="1"/>
</dbReference>
<evidence type="ECO:0000256" key="1">
    <source>
        <dbReference type="SAM" id="Coils"/>
    </source>
</evidence>
<feature type="coiled-coil region" evidence="1">
    <location>
        <begin position="80"/>
        <end position="118"/>
    </location>
</feature>
<comment type="caution">
    <text evidence="3">The sequence shown here is derived from an EMBL/GenBank/DDBJ whole genome shotgun (WGS) entry which is preliminary data.</text>
</comment>
<dbReference type="OrthoDB" id="18529at2759"/>
<dbReference type="GO" id="GO:0005762">
    <property type="term" value="C:mitochondrial large ribosomal subunit"/>
    <property type="evidence" value="ECO:0007669"/>
    <property type="project" value="InterPro"/>
</dbReference>
<protein>
    <recommendedName>
        <fullName evidence="2">Large ribosomal subunit protein mL59 domain-containing protein</fullName>
    </recommendedName>
</protein>
<keyword evidence="1" id="KW-0175">Coiled coil</keyword>
<dbReference type="GO" id="GO:0003735">
    <property type="term" value="F:structural constituent of ribosome"/>
    <property type="evidence" value="ECO:0007669"/>
    <property type="project" value="InterPro"/>
</dbReference>
<feature type="domain" description="Large ribosomal subunit protein mL59" evidence="2">
    <location>
        <begin position="23"/>
        <end position="110"/>
    </location>
</feature>
<dbReference type="Proteomes" id="UP000245699">
    <property type="component" value="Unassembled WGS sequence"/>
</dbReference>
<dbReference type="Pfam" id="PF18126">
    <property type="entry name" value="Mitoc_mL59"/>
    <property type="match status" value="1"/>
</dbReference>
<dbReference type="AlphaFoldDB" id="A0A2T9XZF7"/>
<gene>
    <name evidence="3" type="ORF">BB559_007011</name>
</gene>
<keyword evidence="4" id="KW-1185">Reference proteome</keyword>
<dbReference type="InterPro" id="IPR040922">
    <property type="entry name" value="Ribosomal_mL59_dom"/>
</dbReference>
<organism evidence="3 4">
    <name type="scientific">Furculomyces boomerangus</name>
    <dbReference type="NCBI Taxonomy" id="61424"/>
    <lineage>
        <taxon>Eukaryota</taxon>
        <taxon>Fungi</taxon>
        <taxon>Fungi incertae sedis</taxon>
        <taxon>Zoopagomycota</taxon>
        <taxon>Kickxellomycotina</taxon>
        <taxon>Harpellomycetes</taxon>
        <taxon>Harpellales</taxon>
        <taxon>Harpellaceae</taxon>
        <taxon>Furculomyces</taxon>
    </lineage>
</organism>
<name>A0A2T9XZF7_9FUNG</name>
<sequence length="125" mass="14693">MASLRKFSESMLKYLSEPIKDKHAAFSPNFVNGKWRNPKFSLRRQADLRKMCLLNGVDPESIGLPPKVKKNALRQKPPKLHKEQRQYAEKKAKVEKALEDMPKKIMEWKENIRKEEEKTKSSLPF</sequence>
<reference evidence="3 4" key="1">
    <citation type="journal article" date="2018" name="MBio">
        <title>Comparative Genomics Reveals the Core Gene Toolbox for the Fungus-Insect Symbiosis.</title>
        <authorList>
            <person name="Wang Y."/>
            <person name="Stata M."/>
            <person name="Wang W."/>
            <person name="Stajich J.E."/>
            <person name="White M.M."/>
            <person name="Moncalvo J.M."/>
        </authorList>
    </citation>
    <scope>NUCLEOTIDE SEQUENCE [LARGE SCALE GENOMIC DNA]</scope>
    <source>
        <strain evidence="3 4">AUS-77-4</strain>
    </source>
</reference>
<evidence type="ECO:0000313" key="4">
    <source>
        <dbReference type="Proteomes" id="UP000245699"/>
    </source>
</evidence>
<dbReference type="EMBL" id="MBFT01001082">
    <property type="protein sequence ID" value="PVU85457.1"/>
    <property type="molecule type" value="Genomic_DNA"/>
</dbReference>
<dbReference type="PANTHER" id="PTHR28041:SF1">
    <property type="entry name" value="LARGE RIBOSOMAL SUBUNIT PROTEIN ML59"/>
    <property type="match status" value="1"/>
</dbReference>
<proteinExistence type="predicted"/>
<dbReference type="InterPro" id="IPR037507">
    <property type="entry name" value="Ribosomal_mL59"/>
</dbReference>
<evidence type="ECO:0000259" key="2">
    <source>
        <dbReference type="Pfam" id="PF18126"/>
    </source>
</evidence>